<dbReference type="Pfam" id="PF19292">
    <property type="entry name" value="KPBB_C"/>
    <property type="match status" value="1"/>
</dbReference>
<dbReference type="VEuPathDB" id="FungiDB:SeMB42_g04038"/>
<evidence type="ECO:0000313" key="4">
    <source>
        <dbReference type="EMBL" id="TPX40289.1"/>
    </source>
</evidence>
<feature type="compositionally biased region" description="Basic and acidic residues" evidence="2">
    <location>
        <begin position="84"/>
        <end position="100"/>
    </location>
</feature>
<reference evidence="4 5" key="1">
    <citation type="journal article" date="2019" name="Sci. Rep.">
        <title>Comparative genomics of chytrid fungi reveal insights into the obligate biotrophic and pathogenic lifestyle of Synchytrium endobioticum.</title>
        <authorList>
            <person name="van de Vossenberg B.T.L.H."/>
            <person name="Warris S."/>
            <person name="Nguyen H.D.T."/>
            <person name="van Gent-Pelzer M.P.E."/>
            <person name="Joly D.L."/>
            <person name="van de Geest H.C."/>
            <person name="Bonants P.J.M."/>
            <person name="Smith D.S."/>
            <person name="Levesque C.A."/>
            <person name="van der Lee T.A.J."/>
        </authorList>
    </citation>
    <scope>NUCLEOTIDE SEQUENCE [LARGE SCALE GENOMIC DNA]</scope>
    <source>
        <strain evidence="4 5">LEV6574</strain>
    </source>
</reference>
<gene>
    <name evidence="4" type="ORF">SeLEV6574_g06701</name>
</gene>
<keyword evidence="1" id="KW-0119">Carbohydrate metabolism</keyword>
<dbReference type="GO" id="GO:0005977">
    <property type="term" value="P:glycogen metabolic process"/>
    <property type="evidence" value="ECO:0007669"/>
    <property type="project" value="InterPro"/>
</dbReference>
<dbReference type="InterPro" id="IPR008734">
    <property type="entry name" value="PHK_A/B_su"/>
</dbReference>
<feature type="region of interest" description="Disordered" evidence="2">
    <location>
        <begin position="79"/>
        <end position="100"/>
    </location>
</feature>
<organism evidence="4 5">
    <name type="scientific">Synchytrium endobioticum</name>
    <dbReference type="NCBI Taxonomy" id="286115"/>
    <lineage>
        <taxon>Eukaryota</taxon>
        <taxon>Fungi</taxon>
        <taxon>Fungi incertae sedis</taxon>
        <taxon>Chytridiomycota</taxon>
        <taxon>Chytridiomycota incertae sedis</taxon>
        <taxon>Chytridiomycetes</taxon>
        <taxon>Synchytriales</taxon>
        <taxon>Synchytriaceae</taxon>
        <taxon>Synchytrium</taxon>
    </lineage>
</organism>
<evidence type="ECO:0000313" key="5">
    <source>
        <dbReference type="Proteomes" id="UP000320475"/>
    </source>
</evidence>
<accession>A0A507CKY8</accession>
<dbReference type="EMBL" id="QEAM01000400">
    <property type="protein sequence ID" value="TPX40289.1"/>
    <property type="molecule type" value="Genomic_DNA"/>
</dbReference>
<protein>
    <recommendedName>
        <fullName evidence="3">Phosphorylase b kinase regulatory subunit alpha/beta C-terminal domain-containing protein</fullName>
    </recommendedName>
</protein>
<feature type="domain" description="Phosphorylase b kinase regulatory subunit alpha/beta C-terminal" evidence="3">
    <location>
        <begin position="37"/>
        <end position="92"/>
    </location>
</feature>
<sequence length="100" mass="11270">MTLLPRMVPYLAARQKKLVSSMGVSPQDVVGGYSSVAHALWFRRRKNDGALNRVPERFYPRVWKILSKVNGIMVGKSVLPRDPTVSEKTPEEPSGRNEFS</sequence>
<dbReference type="Proteomes" id="UP000320475">
    <property type="component" value="Unassembled WGS sequence"/>
</dbReference>
<dbReference type="GO" id="GO:0005964">
    <property type="term" value="C:phosphorylase kinase complex"/>
    <property type="evidence" value="ECO:0007669"/>
    <property type="project" value="TreeGrafter"/>
</dbReference>
<dbReference type="PANTHER" id="PTHR10749:SF8">
    <property type="entry name" value="PHOSPHORYLASE B KINASE REGULATORY SUBUNIT BETA"/>
    <property type="match status" value="1"/>
</dbReference>
<dbReference type="GO" id="GO:0005516">
    <property type="term" value="F:calmodulin binding"/>
    <property type="evidence" value="ECO:0007669"/>
    <property type="project" value="InterPro"/>
</dbReference>
<evidence type="ECO:0000256" key="1">
    <source>
        <dbReference type="ARBA" id="ARBA00023277"/>
    </source>
</evidence>
<dbReference type="InterPro" id="IPR045583">
    <property type="entry name" value="KPBA/B_C"/>
</dbReference>
<evidence type="ECO:0000256" key="2">
    <source>
        <dbReference type="SAM" id="MobiDB-lite"/>
    </source>
</evidence>
<dbReference type="AlphaFoldDB" id="A0A507CKY8"/>
<dbReference type="PANTHER" id="PTHR10749">
    <property type="entry name" value="PHOSPHORYLASE B KINASE REGULATORY SUBUNIT"/>
    <property type="match status" value="1"/>
</dbReference>
<comment type="caution">
    <text evidence="4">The sequence shown here is derived from an EMBL/GenBank/DDBJ whole genome shotgun (WGS) entry which is preliminary data.</text>
</comment>
<dbReference type="OrthoDB" id="5971574at2759"/>
<name>A0A507CKY8_9FUNG</name>
<proteinExistence type="predicted"/>
<evidence type="ECO:0000259" key="3">
    <source>
        <dbReference type="Pfam" id="PF19292"/>
    </source>
</evidence>